<dbReference type="AlphaFoldDB" id="A0A0L6UGC0"/>
<evidence type="ECO:0000313" key="2">
    <source>
        <dbReference type="EMBL" id="KNZ47307.1"/>
    </source>
</evidence>
<reference evidence="2 3" key="1">
    <citation type="submission" date="2015-08" db="EMBL/GenBank/DDBJ databases">
        <title>Next Generation Sequencing and Analysis of the Genome of Puccinia sorghi L Schw, the Causal Agent of Maize Common Rust.</title>
        <authorList>
            <person name="Rochi L."/>
            <person name="Burguener G."/>
            <person name="Darino M."/>
            <person name="Turjanski A."/>
            <person name="Kreff E."/>
            <person name="Dieguez M.J."/>
            <person name="Sacco F."/>
        </authorList>
    </citation>
    <scope>NUCLEOTIDE SEQUENCE [LARGE SCALE GENOMIC DNA]</scope>
    <source>
        <strain evidence="2 3">RO10H11247</strain>
    </source>
</reference>
<dbReference type="Proteomes" id="UP000037035">
    <property type="component" value="Unassembled WGS sequence"/>
</dbReference>
<dbReference type="OrthoDB" id="3234873at2759"/>
<dbReference type="InterPro" id="IPR041412">
    <property type="entry name" value="Xrn1_helical"/>
</dbReference>
<keyword evidence="3" id="KW-1185">Reference proteome</keyword>
<gene>
    <name evidence="2" type="ORF">VP01_651g4</name>
</gene>
<name>A0A0L6UGC0_9BASI</name>
<dbReference type="VEuPathDB" id="FungiDB:VP01_651g4"/>
<proteinExistence type="predicted"/>
<comment type="caution">
    <text evidence="2">The sequence shown here is derived from an EMBL/GenBank/DDBJ whole genome shotgun (WGS) entry which is preliminary data.</text>
</comment>
<dbReference type="EMBL" id="LAVV01011852">
    <property type="protein sequence ID" value="KNZ47307.1"/>
    <property type="molecule type" value="Genomic_DNA"/>
</dbReference>
<evidence type="ECO:0000313" key="3">
    <source>
        <dbReference type="Proteomes" id="UP000037035"/>
    </source>
</evidence>
<organism evidence="2 3">
    <name type="scientific">Puccinia sorghi</name>
    <dbReference type="NCBI Taxonomy" id="27349"/>
    <lineage>
        <taxon>Eukaryota</taxon>
        <taxon>Fungi</taxon>
        <taxon>Dikarya</taxon>
        <taxon>Basidiomycota</taxon>
        <taxon>Pucciniomycotina</taxon>
        <taxon>Pucciniomycetes</taxon>
        <taxon>Pucciniales</taxon>
        <taxon>Pucciniaceae</taxon>
        <taxon>Puccinia</taxon>
    </lineage>
</organism>
<sequence length="175" mass="19889">MIGLESPIFDLYPLRDSKMDLNGKNFNWEAILKITFTYQERILEYMKGEIGKLNPSIWEHKFLDEEHRRNEFLLTQIFQLNLQISFILPAMKSLWLIKGLCKGFLLGKDFIYGFPTLHNLPAQEPYGGGCGKFAGRLLILCGIPLPLGIQSNSHLGNYCQVQSGPTLLVLLVNTS</sequence>
<accession>A0A0L6UGC0</accession>
<feature type="domain" description="Xrn1 helical" evidence="1">
    <location>
        <begin position="4"/>
        <end position="78"/>
    </location>
</feature>
<protein>
    <recommendedName>
        <fullName evidence="1">Xrn1 helical domain-containing protein</fullName>
    </recommendedName>
</protein>
<evidence type="ECO:0000259" key="1">
    <source>
        <dbReference type="Pfam" id="PF17846"/>
    </source>
</evidence>
<dbReference type="Pfam" id="PF17846">
    <property type="entry name" value="XRN_M"/>
    <property type="match status" value="1"/>
</dbReference>
<dbReference type="Gene3D" id="1.25.40.1050">
    <property type="match status" value="1"/>
</dbReference>
<dbReference type="STRING" id="27349.A0A0L6UGC0"/>